<accession>A0ABT4W3P5</accession>
<evidence type="ECO:0000313" key="2">
    <source>
        <dbReference type="EMBL" id="MDA5095141.1"/>
    </source>
</evidence>
<evidence type="ECO:0000256" key="1">
    <source>
        <dbReference type="SAM" id="Phobius"/>
    </source>
</evidence>
<keyword evidence="3" id="KW-1185">Reference proteome</keyword>
<feature type="transmembrane region" description="Helical" evidence="1">
    <location>
        <begin position="38"/>
        <end position="55"/>
    </location>
</feature>
<dbReference type="EMBL" id="JAQIIO010000008">
    <property type="protein sequence ID" value="MDA5095141.1"/>
    <property type="molecule type" value="Genomic_DNA"/>
</dbReference>
<sequence length="71" mass="8021">MLVSAQTAHKPNLPEINSDVYYDTQLAPKRDDFPRERGMINTNLGLALTLIWMFFSTRLPIAPETRGTTNA</sequence>
<name>A0ABT4W3P5_9RHOB</name>
<comment type="caution">
    <text evidence="2">The sequence shown here is derived from an EMBL/GenBank/DDBJ whole genome shotgun (WGS) entry which is preliminary data.</text>
</comment>
<keyword evidence="1" id="KW-1133">Transmembrane helix</keyword>
<dbReference type="Proteomes" id="UP001528040">
    <property type="component" value="Unassembled WGS sequence"/>
</dbReference>
<proteinExistence type="predicted"/>
<keyword evidence="1" id="KW-0472">Membrane</keyword>
<gene>
    <name evidence="2" type="ORF">O2N63_13720</name>
</gene>
<reference evidence="2 3" key="1">
    <citation type="submission" date="2023-01" db="EMBL/GenBank/DDBJ databases">
        <authorList>
            <person name="Yoon J.-W."/>
        </authorList>
    </citation>
    <scope>NUCLEOTIDE SEQUENCE [LARGE SCALE GENOMIC DNA]</scope>
    <source>
        <strain evidence="2 3">KMU-50</strain>
    </source>
</reference>
<dbReference type="RefSeq" id="WP_271054851.1">
    <property type="nucleotide sequence ID" value="NZ_JAQIIO010000008.1"/>
</dbReference>
<protein>
    <submittedName>
        <fullName evidence="2">Uncharacterized protein</fullName>
    </submittedName>
</protein>
<organism evidence="2 3">
    <name type="scientific">Aliiroseovarius salicola</name>
    <dbReference type="NCBI Taxonomy" id="3009082"/>
    <lineage>
        <taxon>Bacteria</taxon>
        <taxon>Pseudomonadati</taxon>
        <taxon>Pseudomonadota</taxon>
        <taxon>Alphaproteobacteria</taxon>
        <taxon>Rhodobacterales</taxon>
        <taxon>Paracoccaceae</taxon>
        <taxon>Aliiroseovarius</taxon>
    </lineage>
</organism>
<keyword evidence="1" id="KW-0812">Transmembrane</keyword>
<evidence type="ECO:0000313" key="3">
    <source>
        <dbReference type="Proteomes" id="UP001528040"/>
    </source>
</evidence>